<gene>
    <name evidence="1" type="ORF">SAMN05444001_12010</name>
</gene>
<evidence type="ECO:0000313" key="2">
    <source>
        <dbReference type="Proteomes" id="UP000236725"/>
    </source>
</evidence>
<protein>
    <submittedName>
        <fullName evidence="1">Uncharacterized protein</fullName>
    </submittedName>
</protein>
<dbReference type="Proteomes" id="UP000236725">
    <property type="component" value="Unassembled WGS sequence"/>
</dbReference>
<reference evidence="1 2" key="1">
    <citation type="submission" date="2016-10" db="EMBL/GenBank/DDBJ databases">
        <authorList>
            <person name="Varghese N."/>
            <person name="Submissions S."/>
        </authorList>
    </citation>
    <scope>NUCLEOTIDE SEQUENCE [LARGE SCALE GENOMIC DNA]</scope>
    <source>
        <strain evidence="1 2">DSM 29073</strain>
    </source>
</reference>
<comment type="caution">
    <text evidence="1">The sequence shown here is derived from an EMBL/GenBank/DDBJ whole genome shotgun (WGS) entry which is preliminary data.</text>
</comment>
<organism evidence="1 2">
    <name type="scientific">Parabacteroides chinchillae</name>
    <dbReference type="NCBI Taxonomy" id="871327"/>
    <lineage>
        <taxon>Bacteria</taxon>
        <taxon>Pseudomonadati</taxon>
        <taxon>Bacteroidota</taxon>
        <taxon>Bacteroidia</taxon>
        <taxon>Bacteroidales</taxon>
        <taxon>Tannerellaceae</taxon>
        <taxon>Parabacteroides</taxon>
    </lineage>
</organism>
<name>A0A8G2BYJ2_9BACT</name>
<dbReference type="EMBL" id="FNVS01000020">
    <property type="protein sequence ID" value="SEG20321.1"/>
    <property type="molecule type" value="Genomic_DNA"/>
</dbReference>
<accession>A0A8G2BYJ2</accession>
<proteinExistence type="predicted"/>
<keyword evidence="2" id="KW-1185">Reference proteome</keyword>
<dbReference type="RefSeq" id="WP_103984181.1">
    <property type="nucleotide sequence ID" value="NZ_FNVS01000020.1"/>
</dbReference>
<dbReference type="AlphaFoldDB" id="A0A8G2BYJ2"/>
<evidence type="ECO:0000313" key="1">
    <source>
        <dbReference type="EMBL" id="SEG20321.1"/>
    </source>
</evidence>
<sequence>MNRHTSYHDFSFGCEHQGYWNNRCSGYALAAILKDLGQNRFFQFKTSYKIPLGHIIYNQLQASQRIYLRKSPNSVCTRFINNPVNMQKNSHHILPSVIVTYCQSIHLSPILYYSQEKEESIFRSEILKEDLSGLTNSRCQQILSDDFKQQTYKHKYLLALTRYQHWVALKQENEYFYLFDPAPPKLGGGTTGPCIFENALPSEKYIKKGRYSTKYFYEIMIGLY</sequence>